<feature type="domain" description="Type VI lipoprotein IgE-like C-terminal" evidence="1">
    <location>
        <begin position="52"/>
        <end position="128"/>
    </location>
</feature>
<name>A0ABX2ZW98_9GAMM</name>
<evidence type="ECO:0000313" key="3">
    <source>
        <dbReference type="Proteomes" id="UP000094329"/>
    </source>
</evidence>
<gene>
    <name evidence="2" type="ORF">BGC07_19065</name>
</gene>
<dbReference type="InterPro" id="IPR054378">
    <property type="entry name" value="IgE-like_C"/>
</dbReference>
<protein>
    <recommendedName>
        <fullName evidence="1">Type VI lipoprotein IgE-like C-terminal domain-containing protein</fullName>
    </recommendedName>
</protein>
<dbReference type="Pfam" id="PF22361">
    <property type="entry name" value="IglE_N"/>
    <property type="match status" value="1"/>
</dbReference>
<evidence type="ECO:0000313" key="2">
    <source>
        <dbReference type="EMBL" id="ODN40921.1"/>
    </source>
</evidence>
<comment type="caution">
    <text evidence="2">The sequence shown here is derived from an EMBL/GenBank/DDBJ whole genome shotgun (WGS) entry which is preliminary data.</text>
</comment>
<organism evidence="2 3">
    <name type="scientific">Piscirickettsia litoralis</name>
    <dbReference type="NCBI Taxonomy" id="1891921"/>
    <lineage>
        <taxon>Bacteria</taxon>
        <taxon>Pseudomonadati</taxon>
        <taxon>Pseudomonadota</taxon>
        <taxon>Gammaproteobacteria</taxon>
        <taxon>Thiotrichales</taxon>
        <taxon>Piscirickettsiaceae</taxon>
        <taxon>Piscirickettsia</taxon>
    </lineage>
</organism>
<accession>A0ABX2ZW98</accession>
<dbReference type="EMBL" id="MDTU01000013">
    <property type="protein sequence ID" value="ODN40921.1"/>
    <property type="molecule type" value="Genomic_DNA"/>
</dbReference>
<sequence length="142" mass="16673">MRKLLIKVSSRLFIITLIFILTGCSMLGLGGDTELTIKVKTNKFTNNGNNFYMLVAQDDDKNYVSNSYYSLYSQFNSSRYKRYFITPQYESSYSFSYPLDLKKSTSLYFLFNNESRQWKVRVKPGIKKVTLEVKNDRVIMDQ</sequence>
<evidence type="ECO:0000259" key="1">
    <source>
        <dbReference type="Pfam" id="PF22361"/>
    </source>
</evidence>
<reference evidence="2 3" key="1">
    <citation type="submission" date="2016-08" db="EMBL/GenBank/DDBJ databases">
        <title>Draft genome sequence of Candidatus Piscirickettsia litoralis, from seawater.</title>
        <authorList>
            <person name="Wan X."/>
            <person name="Lee A.J."/>
            <person name="Hou S."/>
            <person name="Donachie S.P."/>
        </authorList>
    </citation>
    <scope>NUCLEOTIDE SEQUENCE [LARGE SCALE GENOMIC DNA]</scope>
    <source>
        <strain evidence="2 3">Y2</strain>
    </source>
</reference>
<dbReference type="Proteomes" id="UP000094329">
    <property type="component" value="Unassembled WGS sequence"/>
</dbReference>
<keyword evidence="3" id="KW-1185">Reference proteome</keyword>
<dbReference type="PROSITE" id="PS51257">
    <property type="entry name" value="PROKAR_LIPOPROTEIN"/>
    <property type="match status" value="1"/>
</dbReference>
<proteinExistence type="predicted"/>
<dbReference type="RefSeq" id="WP_069314633.1">
    <property type="nucleotide sequence ID" value="NZ_MDTU01000013.1"/>
</dbReference>
<dbReference type="NCBIfam" id="NF041245">
    <property type="entry name" value="T6SS_IglE"/>
    <property type="match status" value="1"/>
</dbReference>